<evidence type="ECO:0000313" key="3">
    <source>
        <dbReference type="Proteomes" id="UP000198582"/>
    </source>
</evidence>
<feature type="region of interest" description="Disordered" evidence="1">
    <location>
        <begin position="1"/>
        <end position="161"/>
    </location>
</feature>
<name>A0A1H8YSK8_9PSEU</name>
<keyword evidence="3" id="KW-1185">Reference proteome</keyword>
<accession>A0A1H8YSK8</accession>
<feature type="compositionally biased region" description="Basic and acidic residues" evidence="1">
    <location>
        <begin position="99"/>
        <end position="109"/>
    </location>
</feature>
<dbReference type="Proteomes" id="UP000198582">
    <property type="component" value="Unassembled WGS sequence"/>
</dbReference>
<feature type="compositionally biased region" description="Low complexity" evidence="1">
    <location>
        <begin position="147"/>
        <end position="160"/>
    </location>
</feature>
<dbReference type="AlphaFoldDB" id="A0A1H8YSK8"/>
<feature type="compositionally biased region" description="Polar residues" evidence="1">
    <location>
        <begin position="79"/>
        <end position="91"/>
    </location>
</feature>
<feature type="region of interest" description="Disordered" evidence="1">
    <location>
        <begin position="176"/>
        <end position="233"/>
    </location>
</feature>
<evidence type="ECO:0000256" key="1">
    <source>
        <dbReference type="SAM" id="MobiDB-lite"/>
    </source>
</evidence>
<reference evidence="2 3" key="1">
    <citation type="submission" date="2016-10" db="EMBL/GenBank/DDBJ databases">
        <authorList>
            <person name="de Groot N.N."/>
        </authorList>
    </citation>
    <scope>NUCLEOTIDE SEQUENCE [LARGE SCALE GENOMIC DNA]</scope>
    <source>
        <strain evidence="2 3">DSM 44993</strain>
    </source>
</reference>
<dbReference type="EMBL" id="FOEF01000045">
    <property type="protein sequence ID" value="SEP54378.1"/>
    <property type="molecule type" value="Genomic_DNA"/>
</dbReference>
<evidence type="ECO:0000313" key="2">
    <source>
        <dbReference type="EMBL" id="SEP54378.1"/>
    </source>
</evidence>
<protein>
    <submittedName>
        <fullName evidence="2">Uncharacterized protein</fullName>
    </submittedName>
</protein>
<organism evidence="2 3">
    <name type="scientific">Amycolatopsis saalfeldensis</name>
    <dbReference type="NCBI Taxonomy" id="394193"/>
    <lineage>
        <taxon>Bacteria</taxon>
        <taxon>Bacillati</taxon>
        <taxon>Actinomycetota</taxon>
        <taxon>Actinomycetes</taxon>
        <taxon>Pseudonocardiales</taxon>
        <taxon>Pseudonocardiaceae</taxon>
        <taxon>Amycolatopsis</taxon>
    </lineage>
</organism>
<gene>
    <name evidence="2" type="ORF">SAMN04489732_1453</name>
</gene>
<feature type="compositionally biased region" description="Polar residues" evidence="1">
    <location>
        <begin position="224"/>
        <end position="233"/>
    </location>
</feature>
<proteinExistence type="predicted"/>
<sequence>MVQQSRPEFHLRQACYLTGEMPAQSSRPPTRDDLITPSHNRRPPSGAHSMPSHHSPRRRPPAQYGPHPPPLTHTREPAHQTNHSLNTTHHSPSPAGRSPTREPAHHRGPGDTAQPATQARPPRRRPTQAKDTVVEQTPPRPRRRAANEAARAAFQEARQAGLVRRHLLKLRYLADHPRTAEDGLPAENSDRVEAQPSPEPTRRQRRRAKPVQPAFDFTTKPAPKQSTSDAEAA</sequence>